<accession>A0A151NBJ9</accession>
<name>A0A151NBJ9_ALLMI</name>
<evidence type="ECO:0000256" key="1">
    <source>
        <dbReference type="SAM" id="MobiDB-lite"/>
    </source>
</evidence>
<gene>
    <name evidence="2" type="ORF">Y1Q_0002485</name>
</gene>
<proteinExistence type="predicted"/>
<organism evidence="2 3">
    <name type="scientific">Alligator mississippiensis</name>
    <name type="common">American alligator</name>
    <dbReference type="NCBI Taxonomy" id="8496"/>
    <lineage>
        <taxon>Eukaryota</taxon>
        <taxon>Metazoa</taxon>
        <taxon>Chordata</taxon>
        <taxon>Craniata</taxon>
        <taxon>Vertebrata</taxon>
        <taxon>Euteleostomi</taxon>
        <taxon>Archelosauria</taxon>
        <taxon>Archosauria</taxon>
        <taxon>Crocodylia</taxon>
        <taxon>Alligatoridae</taxon>
        <taxon>Alligatorinae</taxon>
        <taxon>Alligator</taxon>
    </lineage>
</organism>
<sequence length="173" mass="18901">MYAFLAFKLQKEEVKCGSLLPLIPKCFGNMVRDQVDKAFGLKSTPRHEASVKPVHQRFQHDQSASEQGSIESSILSSTSASITTSSEERLAVGKMMGTYISSLLLVPGSGHPKEGCARVEEKDKAFKLVLPRKAGKTPSGLVCINIISSSCQNANAETEQFISDRRKEDQIPT</sequence>
<protein>
    <submittedName>
        <fullName evidence="2">Uncharacterized protein</fullName>
    </submittedName>
</protein>
<keyword evidence="3" id="KW-1185">Reference proteome</keyword>
<evidence type="ECO:0000313" key="2">
    <source>
        <dbReference type="EMBL" id="KYO34186.1"/>
    </source>
</evidence>
<dbReference type="AlphaFoldDB" id="A0A151NBJ9"/>
<dbReference type="Proteomes" id="UP000050525">
    <property type="component" value="Unassembled WGS sequence"/>
</dbReference>
<evidence type="ECO:0000313" key="3">
    <source>
        <dbReference type="Proteomes" id="UP000050525"/>
    </source>
</evidence>
<dbReference type="EMBL" id="AKHW03003565">
    <property type="protein sequence ID" value="KYO34186.1"/>
    <property type="molecule type" value="Genomic_DNA"/>
</dbReference>
<comment type="caution">
    <text evidence="2">The sequence shown here is derived from an EMBL/GenBank/DDBJ whole genome shotgun (WGS) entry which is preliminary data.</text>
</comment>
<feature type="region of interest" description="Disordered" evidence="1">
    <location>
        <begin position="46"/>
        <end position="72"/>
    </location>
</feature>
<reference evidence="2 3" key="1">
    <citation type="journal article" date="2012" name="Genome Biol.">
        <title>Sequencing three crocodilian genomes to illuminate the evolution of archosaurs and amniotes.</title>
        <authorList>
            <person name="St John J.A."/>
            <person name="Braun E.L."/>
            <person name="Isberg S.R."/>
            <person name="Miles L.G."/>
            <person name="Chong A.Y."/>
            <person name="Gongora J."/>
            <person name="Dalzell P."/>
            <person name="Moran C."/>
            <person name="Bed'hom B."/>
            <person name="Abzhanov A."/>
            <person name="Burgess S.C."/>
            <person name="Cooksey A.M."/>
            <person name="Castoe T.A."/>
            <person name="Crawford N.G."/>
            <person name="Densmore L.D."/>
            <person name="Drew J.C."/>
            <person name="Edwards S.V."/>
            <person name="Faircloth B.C."/>
            <person name="Fujita M.K."/>
            <person name="Greenwold M.J."/>
            <person name="Hoffmann F.G."/>
            <person name="Howard J.M."/>
            <person name="Iguchi T."/>
            <person name="Janes D.E."/>
            <person name="Khan S.Y."/>
            <person name="Kohno S."/>
            <person name="de Koning A.J."/>
            <person name="Lance S.L."/>
            <person name="McCarthy F.M."/>
            <person name="McCormack J.E."/>
            <person name="Merchant M.E."/>
            <person name="Peterson D.G."/>
            <person name="Pollock D.D."/>
            <person name="Pourmand N."/>
            <person name="Raney B.J."/>
            <person name="Roessler K.A."/>
            <person name="Sanford J.R."/>
            <person name="Sawyer R.H."/>
            <person name="Schmidt C.J."/>
            <person name="Triplett E.W."/>
            <person name="Tuberville T.D."/>
            <person name="Venegas-Anaya M."/>
            <person name="Howard J.T."/>
            <person name="Jarvis E.D."/>
            <person name="Guillette L.J.Jr."/>
            <person name="Glenn T.C."/>
            <person name="Green R.E."/>
            <person name="Ray D.A."/>
        </authorList>
    </citation>
    <scope>NUCLEOTIDE SEQUENCE [LARGE SCALE GENOMIC DNA]</scope>
    <source>
        <strain evidence="2">KSC_2009_1</strain>
    </source>
</reference>